<dbReference type="EMBL" id="BAABRI010000001">
    <property type="protein sequence ID" value="GAA5481057.1"/>
    <property type="molecule type" value="Genomic_DNA"/>
</dbReference>
<evidence type="ECO:0000313" key="2">
    <source>
        <dbReference type="EMBL" id="GAA5481057.1"/>
    </source>
</evidence>
<dbReference type="Proteomes" id="UP001476282">
    <property type="component" value="Unassembled WGS sequence"/>
</dbReference>
<gene>
    <name evidence="2" type="primary">smc_3</name>
    <name evidence="2" type="ORF">Hsar01_00263</name>
</gene>
<reference evidence="2 3" key="1">
    <citation type="submission" date="2024-02" db="EMBL/GenBank/DDBJ databases">
        <title>Haloferula sargassicola NBRC 104335.</title>
        <authorList>
            <person name="Ichikawa N."/>
            <person name="Katano-Makiyama Y."/>
            <person name="Hidaka K."/>
        </authorList>
    </citation>
    <scope>NUCLEOTIDE SEQUENCE [LARGE SCALE GENOMIC DNA]</scope>
    <source>
        <strain evidence="2 3">NBRC 104335</strain>
    </source>
</reference>
<dbReference type="RefSeq" id="WP_353565213.1">
    <property type="nucleotide sequence ID" value="NZ_BAABRI010000001.1"/>
</dbReference>
<evidence type="ECO:0000256" key="1">
    <source>
        <dbReference type="SAM" id="MobiDB-lite"/>
    </source>
</evidence>
<proteinExistence type="predicted"/>
<organism evidence="2 3">
    <name type="scientific">Haloferula sargassicola</name>
    <dbReference type="NCBI Taxonomy" id="490096"/>
    <lineage>
        <taxon>Bacteria</taxon>
        <taxon>Pseudomonadati</taxon>
        <taxon>Verrucomicrobiota</taxon>
        <taxon>Verrucomicrobiia</taxon>
        <taxon>Verrucomicrobiales</taxon>
        <taxon>Verrucomicrobiaceae</taxon>
        <taxon>Haloferula</taxon>
    </lineage>
</organism>
<name>A0ABP9UK79_9BACT</name>
<keyword evidence="3" id="KW-1185">Reference proteome</keyword>
<dbReference type="Gene3D" id="1.10.287.1490">
    <property type="match status" value="1"/>
</dbReference>
<accession>A0ABP9UK79</accession>
<sequence>MTTGRYAIARLALAFGISRRQKRMGEAATEAHLLREAEQYLGELIWTEVEEVEELGIEYWNLRRLSKKRDELTETLEKAEEKLRDAHDERTERLSSVSEKNESLMDQRTTLVTELEALARKRDTIVARAREVRRVFDGVKAKLEVLQQDADGKAEEVTKAKSRLKELRGQFDEIKAERDSIAQEVESLDKRIDGLDKQIDTERKTQREDTAGSFHVIGDMNREISRCKAEIGVIVTEMQQLYGEIGRHVSLNFRQDDACRRACAKQRPMVEVMSALRRSILLNHRLSNAS</sequence>
<protein>
    <submittedName>
        <fullName evidence="2">Chromosome partition protein Smc</fullName>
    </submittedName>
</protein>
<comment type="caution">
    <text evidence="2">The sequence shown here is derived from an EMBL/GenBank/DDBJ whole genome shotgun (WGS) entry which is preliminary data.</text>
</comment>
<feature type="region of interest" description="Disordered" evidence="1">
    <location>
        <begin position="83"/>
        <end position="102"/>
    </location>
</feature>
<evidence type="ECO:0000313" key="3">
    <source>
        <dbReference type="Proteomes" id="UP001476282"/>
    </source>
</evidence>